<dbReference type="AlphaFoldDB" id="A0A9W9YNJ5"/>
<accession>A0A9W9YNJ5</accession>
<dbReference type="OrthoDB" id="5980479at2759"/>
<keyword evidence="4" id="KW-1185">Reference proteome</keyword>
<feature type="compositionally biased region" description="Basic and acidic residues" evidence="1">
    <location>
        <begin position="172"/>
        <end position="184"/>
    </location>
</feature>
<keyword evidence="2" id="KW-1133">Transmembrane helix</keyword>
<gene>
    <name evidence="3" type="ORF">OS493_016850</name>
</gene>
<evidence type="ECO:0000256" key="2">
    <source>
        <dbReference type="SAM" id="Phobius"/>
    </source>
</evidence>
<dbReference type="EMBL" id="MU827310">
    <property type="protein sequence ID" value="KAJ7360222.1"/>
    <property type="molecule type" value="Genomic_DNA"/>
</dbReference>
<comment type="caution">
    <text evidence="3">The sequence shown here is derived from an EMBL/GenBank/DDBJ whole genome shotgun (WGS) entry which is preliminary data.</text>
</comment>
<evidence type="ECO:0000313" key="3">
    <source>
        <dbReference type="EMBL" id="KAJ7360222.1"/>
    </source>
</evidence>
<protein>
    <submittedName>
        <fullName evidence="3">Uncharacterized protein</fullName>
    </submittedName>
</protein>
<evidence type="ECO:0000313" key="4">
    <source>
        <dbReference type="Proteomes" id="UP001163046"/>
    </source>
</evidence>
<dbReference type="Proteomes" id="UP001163046">
    <property type="component" value="Unassembled WGS sequence"/>
</dbReference>
<proteinExistence type="predicted"/>
<organism evidence="3 4">
    <name type="scientific">Desmophyllum pertusum</name>
    <dbReference type="NCBI Taxonomy" id="174260"/>
    <lineage>
        <taxon>Eukaryota</taxon>
        <taxon>Metazoa</taxon>
        <taxon>Cnidaria</taxon>
        <taxon>Anthozoa</taxon>
        <taxon>Hexacorallia</taxon>
        <taxon>Scleractinia</taxon>
        <taxon>Caryophylliina</taxon>
        <taxon>Caryophylliidae</taxon>
        <taxon>Desmophyllum</taxon>
    </lineage>
</organism>
<feature type="compositionally biased region" description="Polar residues" evidence="1">
    <location>
        <begin position="188"/>
        <end position="202"/>
    </location>
</feature>
<sequence length="330" mass="36662">MFFGFAKVKEDSASSPDSSPGKPPPLRRHDTFGSAELFEAWAKDSFINQSTIDILVKTHEIDCLPAVLALKKEDYPHLNLPVGQRRLLESAVEKLRQEYELVQPPTPKAKINLEMPVYKSMLEIDEIAEEETGTSETDGAGEYEDLPASRAQSTGHVSQRKSSHARSYVESGTDKRDSGPEKEALLCSEQSKTSPQTISKTAQQRKDGKTSPRQSQGNIETKNYGEDDDDDDEYTACACQRWLFVTIFMPLFVVLSVVGFIVVILLMPFRLCCPQGGMYTNLVTFIFEVFIMAPCLACKWASGKRKWQAANSAAGKPRYGGTDDVELGDK</sequence>
<reference evidence="3" key="1">
    <citation type="submission" date="2023-01" db="EMBL/GenBank/DDBJ databases">
        <title>Genome assembly of the deep-sea coral Lophelia pertusa.</title>
        <authorList>
            <person name="Herrera S."/>
            <person name="Cordes E."/>
        </authorList>
    </citation>
    <scope>NUCLEOTIDE SEQUENCE</scope>
    <source>
        <strain evidence="3">USNM1676648</strain>
        <tissue evidence="3">Polyp</tissue>
    </source>
</reference>
<feature type="compositionally biased region" description="Polar residues" evidence="1">
    <location>
        <begin position="211"/>
        <end position="221"/>
    </location>
</feature>
<feature type="region of interest" description="Disordered" evidence="1">
    <location>
        <begin position="1"/>
        <end position="29"/>
    </location>
</feature>
<feature type="transmembrane region" description="Helical" evidence="2">
    <location>
        <begin position="279"/>
        <end position="302"/>
    </location>
</feature>
<keyword evidence="2" id="KW-0472">Membrane</keyword>
<evidence type="ECO:0000256" key="1">
    <source>
        <dbReference type="SAM" id="MobiDB-lite"/>
    </source>
</evidence>
<name>A0A9W9YNJ5_9CNID</name>
<feature type="region of interest" description="Disordered" evidence="1">
    <location>
        <begin position="148"/>
        <end position="229"/>
    </location>
</feature>
<feature type="transmembrane region" description="Helical" evidence="2">
    <location>
        <begin position="242"/>
        <end position="267"/>
    </location>
</feature>
<keyword evidence="2" id="KW-0812">Transmembrane</keyword>